<protein>
    <submittedName>
        <fullName evidence="11">Acetylornithine deacetylase</fullName>
    </submittedName>
</protein>
<keyword evidence="9" id="KW-0170">Cobalt</keyword>
<sequence>MFGPPVPTAPSDHSMADTTMAEIQSLIGFDTTSRDSNLPLIDHVVERLAEVGVEPVLLPNAEGTKANLLATFPAADGTVTGGVVLSAHTDVVPVDGQVWSSEPFAPEIRDGRLYARGSADMKSFLGVVVAKLPQLAAARLAEPIHLALSYDEEVGCVGAIDLVDEIVRRGLAPRGCIVGEPTSMRIVRGHKSMNVFRVDVRGLAAHSSLTPQGVNAIEHAAELVRFVHGIADEMRVEGPFDEAYVVPFTTVSVNRIEGGIAVNTIPAACTVQFEFRALTTVDHEALVERFRAECRRIEAAMREQHPGASVELTTTAAAPGVDTPADADIVAMAAAWGAEPSDMKVTYGTEAGLFAQAGIPTVVCGPGDIAQAHAPDEFIDLAQIARCEAFIDRLIAGLSTTEESA</sequence>
<feature type="domain" description="Peptidase M20 dimerisation" evidence="10">
    <location>
        <begin position="189"/>
        <end position="297"/>
    </location>
</feature>
<evidence type="ECO:0000256" key="7">
    <source>
        <dbReference type="ARBA" id="ARBA00022801"/>
    </source>
</evidence>
<dbReference type="Pfam" id="PF07687">
    <property type="entry name" value="M20_dimer"/>
    <property type="match status" value="1"/>
</dbReference>
<dbReference type="SUPFAM" id="SSF55031">
    <property type="entry name" value="Bacterial exopeptidase dimerisation domain"/>
    <property type="match status" value="1"/>
</dbReference>
<accession>A0ABP4JRT7</accession>
<dbReference type="NCBIfam" id="NF005710">
    <property type="entry name" value="PRK07522.1"/>
    <property type="match status" value="1"/>
</dbReference>
<keyword evidence="8" id="KW-0862">Zinc</keyword>
<evidence type="ECO:0000313" key="12">
    <source>
        <dbReference type="Proteomes" id="UP001501266"/>
    </source>
</evidence>
<keyword evidence="5" id="KW-0028">Amino-acid biosynthesis</keyword>
<name>A0ABP4JRT7_9MICO</name>
<dbReference type="Pfam" id="PF01546">
    <property type="entry name" value="Peptidase_M20"/>
    <property type="match status" value="1"/>
</dbReference>
<evidence type="ECO:0000256" key="8">
    <source>
        <dbReference type="ARBA" id="ARBA00022833"/>
    </source>
</evidence>
<dbReference type="InterPro" id="IPR001261">
    <property type="entry name" value="ArgE/DapE_CS"/>
</dbReference>
<evidence type="ECO:0000256" key="1">
    <source>
        <dbReference type="ARBA" id="ARBA00001947"/>
    </source>
</evidence>
<keyword evidence="7" id="KW-0378">Hydrolase</keyword>
<keyword evidence="4" id="KW-0055">Arginine biosynthesis</keyword>
<dbReference type="InterPro" id="IPR011650">
    <property type="entry name" value="Peptidase_M20_dimer"/>
</dbReference>
<comment type="cofactor">
    <cofactor evidence="1">
        <name>Zn(2+)</name>
        <dbReference type="ChEBI" id="CHEBI:29105"/>
    </cofactor>
</comment>
<evidence type="ECO:0000256" key="6">
    <source>
        <dbReference type="ARBA" id="ARBA00022723"/>
    </source>
</evidence>
<dbReference type="CDD" id="cd03894">
    <property type="entry name" value="M20_ArgE"/>
    <property type="match status" value="1"/>
</dbReference>
<evidence type="ECO:0000256" key="3">
    <source>
        <dbReference type="ARBA" id="ARBA00022490"/>
    </source>
</evidence>
<dbReference type="Gene3D" id="3.30.70.360">
    <property type="match status" value="1"/>
</dbReference>
<evidence type="ECO:0000313" key="11">
    <source>
        <dbReference type="EMBL" id="GAA1426639.1"/>
    </source>
</evidence>
<dbReference type="EMBL" id="BAAAKK010000006">
    <property type="protein sequence ID" value="GAA1426639.1"/>
    <property type="molecule type" value="Genomic_DNA"/>
</dbReference>
<evidence type="ECO:0000256" key="9">
    <source>
        <dbReference type="ARBA" id="ARBA00023285"/>
    </source>
</evidence>
<keyword evidence="6" id="KW-0479">Metal-binding</keyword>
<dbReference type="PANTHER" id="PTHR43808">
    <property type="entry name" value="ACETYLORNITHINE DEACETYLASE"/>
    <property type="match status" value="1"/>
</dbReference>
<dbReference type="InterPro" id="IPR002933">
    <property type="entry name" value="Peptidase_M20"/>
</dbReference>
<evidence type="ECO:0000259" key="10">
    <source>
        <dbReference type="Pfam" id="PF07687"/>
    </source>
</evidence>
<comment type="caution">
    <text evidence="11">The sequence shown here is derived from an EMBL/GenBank/DDBJ whole genome shotgun (WGS) entry which is preliminary data.</text>
</comment>
<evidence type="ECO:0000256" key="5">
    <source>
        <dbReference type="ARBA" id="ARBA00022605"/>
    </source>
</evidence>
<reference evidence="12" key="1">
    <citation type="journal article" date="2019" name="Int. J. Syst. Evol. Microbiol.">
        <title>The Global Catalogue of Microorganisms (GCM) 10K type strain sequencing project: providing services to taxonomists for standard genome sequencing and annotation.</title>
        <authorList>
            <consortium name="The Broad Institute Genomics Platform"/>
            <consortium name="The Broad Institute Genome Sequencing Center for Infectious Disease"/>
            <person name="Wu L."/>
            <person name="Ma J."/>
        </authorList>
    </citation>
    <scope>NUCLEOTIDE SEQUENCE [LARGE SCALE GENOMIC DNA]</scope>
    <source>
        <strain evidence="12">JCM 12398</strain>
    </source>
</reference>
<dbReference type="SUPFAM" id="SSF53187">
    <property type="entry name" value="Zn-dependent exopeptidases"/>
    <property type="match status" value="1"/>
</dbReference>
<keyword evidence="12" id="KW-1185">Reference proteome</keyword>
<proteinExistence type="inferred from homology"/>
<dbReference type="InterPro" id="IPR036264">
    <property type="entry name" value="Bact_exopeptidase_dim_dom"/>
</dbReference>
<comment type="similarity">
    <text evidence="2">Belongs to the peptidase M20A family. ArgE subfamily.</text>
</comment>
<gene>
    <name evidence="11" type="primary">argE</name>
    <name evidence="11" type="ORF">GCM10009640_28280</name>
</gene>
<keyword evidence="3" id="KW-0963">Cytoplasm</keyword>
<dbReference type="InterPro" id="IPR050072">
    <property type="entry name" value="Peptidase_M20A"/>
</dbReference>
<dbReference type="NCBIfam" id="TIGR01892">
    <property type="entry name" value="AcOrn-deacetyl"/>
    <property type="match status" value="1"/>
</dbReference>
<evidence type="ECO:0000256" key="2">
    <source>
        <dbReference type="ARBA" id="ARBA00005691"/>
    </source>
</evidence>
<evidence type="ECO:0000256" key="4">
    <source>
        <dbReference type="ARBA" id="ARBA00022571"/>
    </source>
</evidence>
<dbReference type="Proteomes" id="UP001501266">
    <property type="component" value="Unassembled WGS sequence"/>
</dbReference>
<dbReference type="PANTHER" id="PTHR43808:SF31">
    <property type="entry name" value="N-ACETYL-L-CITRULLINE DEACETYLASE"/>
    <property type="match status" value="1"/>
</dbReference>
<dbReference type="InterPro" id="IPR010169">
    <property type="entry name" value="AcOrn-deacetyl"/>
</dbReference>
<dbReference type="PROSITE" id="PS00759">
    <property type="entry name" value="ARGE_DAPE_CPG2_2"/>
    <property type="match status" value="1"/>
</dbReference>
<organism evidence="11 12">
    <name type="scientific">Agrococcus citreus</name>
    <dbReference type="NCBI Taxonomy" id="84643"/>
    <lineage>
        <taxon>Bacteria</taxon>
        <taxon>Bacillati</taxon>
        <taxon>Actinomycetota</taxon>
        <taxon>Actinomycetes</taxon>
        <taxon>Micrococcales</taxon>
        <taxon>Microbacteriaceae</taxon>
        <taxon>Agrococcus</taxon>
    </lineage>
</organism>
<dbReference type="Gene3D" id="3.40.630.10">
    <property type="entry name" value="Zn peptidases"/>
    <property type="match status" value="1"/>
</dbReference>